<dbReference type="EMBL" id="BCLY01000017">
    <property type="protein sequence ID" value="GAQ11860.1"/>
    <property type="molecule type" value="Genomic_DNA"/>
</dbReference>
<name>A0AAN4PRS7_ASPLE</name>
<dbReference type="Proteomes" id="UP000051487">
    <property type="component" value="Unassembled WGS sequence"/>
</dbReference>
<sequence length="137" mass="14518">MAATIPSDSSNSSSSLSANDHPRPDETRVNTADFPVLWSPQSTLDGPCADSLDSWNIQKFIWNLNTLNLLQLPLTASVVHEVTPELTLAFPTSHPSFIFPLASVPSPQSYSTLVGETSMALPGPGIPDVSTLTSLAA</sequence>
<reference evidence="2 3" key="1">
    <citation type="submission" date="2015-11" db="EMBL/GenBank/DDBJ databases">
        <title>Aspergillus lentulus strain IFM 54703T.</title>
        <authorList>
            <person name="Kusuya Y."/>
            <person name="Sakai K."/>
            <person name="Kamei K."/>
            <person name="Takahashi H."/>
            <person name="Yaguchi T."/>
        </authorList>
    </citation>
    <scope>NUCLEOTIDE SEQUENCE [LARGE SCALE GENOMIC DNA]</scope>
    <source>
        <strain evidence="2 3">IFM 54703</strain>
    </source>
</reference>
<accession>A0AAN4PRS7</accession>
<gene>
    <name evidence="2" type="ORF">ALT_9181</name>
</gene>
<evidence type="ECO:0000256" key="1">
    <source>
        <dbReference type="SAM" id="MobiDB-lite"/>
    </source>
</evidence>
<feature type="compositionally biased region" description="Low complexity" evidence="1">
    <location>
        <begin position="7"/>
        <end position="17"/>
    </location>
</feature>
<evidence type="ECO:0000313" key="2">
    <source>
        <dbReference type="EMBL" id="GAQ11860.1"/>
    </source>
</evidence>
<comment type="caution">
    <text evidence="2">The sequence shown here is derived from an EMBL/GenBank/DDBJ whole genome shotgun (WGS) entry which is preliminary data.</text>
</comment>
<organism evidence="2 3">
    <name type="scientific">Aspergillus lentulus</name>
    <dbReference type="NCBI Taxonomy" id="293939"/>
    <lineage>
        <taxon>Eukaryota</taxon>
        <taxon>Fungi</taxon>
        <taxon>Dikarya</taxon>
        <taxon>Ascomycota</taxon>
        <taxon>Pezizomycotina</taxon>
        <taxon>Eurotiomycetes</taxon>
        <taxon>Eurotiomycetidae</taxon>
        <taxon>Eurotiales</taxon>
        <taxon>Aspergillaceae</taxon>
        <taxon>Aspergillus</taxon>
        <taxon>Aspergillus subgen. Fumigati</taxon>
    </lineage>
</organism>
<proteinExistence type="predicted"/>
<protein>
    <submittedName>
        <fullName evidence="2">Uncharacterized protein</fullName>
    </submittedName>
</protein>
<feature type="region of interest" description="Disordered" evidence="1">
    <location>
        <begin position="1"/>
        <end position="32"/>
    </location>
</feature>
<dbReference type="AlphaFoldDB" id="A0AAN4PRS7"/>
<evidence type="ECO:0000313" key="3">
    <source>
        <dbReference type="Proteomes" id="UP000051487"/>
    </source>
</evidence>